<dbReference type="AlphaFoldDB" id="A0AA39UEM1"/>
<accession>A0AA39UEM1</accession>
<name>A0AA39UEM1_9AGAR</name>
<dbReference type="EMBL" id="JAUEPR010000022">
    <property type="protein sequence ID" value="KAK0475830.1"/>
    <property type="molecule type" value="Genomic_DNA"/>
</dbReference>
<proteinExistence type="predicted"/>
<feature type="compositionally biased region" description="Basic and acidic residues" evidence="1">
    <location>
        <begin position="146"/>
        <end position="155"/>
    </location>
</feature>
<keyword evidence="3" id="KW-1185">Reference proteome</keyword>
<evidence type="ECO:0000256" key="1">
    <source>
        <dbReference type="SAM" id="MobiDB-lite"/>
    </source>
</evidence>
<evidence type="ECO:0000313" key="2">
    <source>
        <dbReference type="EMBL" id="KAK0475830.1"/>
    </source>
</evidence>
<evidence type="ECO:0000313" key="3">
    <source>
        <dbReference type="Proteomes" id="UP001175227"/>
    </source>
</evidence>
<organism evidence="2 3">
    <name type="scientific">Armillaria novae-zelandiae</name>
    <dbReference type="NCBI Taxonomy" id="153914"/>
    <lineage>
        <taxon>Eukaryota</taxon>
        <taxon>Fungi</taxon>
        <taxon>Dikarya</taxon>
        <taxon>Basidiomycota</taxon>
        <taxon>Agaricomycotina</taxon>
        <taxon>Agaricomycetes</taxon>
        <taxon>Agaricomycetidae</taxon>
        <taxon>Agaricales</taxon>
        <taxon>Marasmiineae</taxon>
        <taxon>Physalacriaceae</taxon>
        <taxon>Armillaria</taxon>
    </lineage>
</organism>
<sequence length="272" mass="29987">MRQFFASRAFAVGPRVEGRYLHGNVEKESGNTHPPPFGRDSNQLLPARLASTPIASCQNTCGVVIFALLQGACFVLEEEQMNIIRLYDGGVKLDSAAESFRYSHWRFQIENKLEDEDKKESSMAVVSVVMTPRQGGRATSAAVEPKGVDGPEGRKLHTQQKLNSRLDSGLLEIFRNPFLAVKLVADDVGLGHDESNDSKPPMARRDKSCEWEVDKTIVVPTGILSSTRGSTCYQILFCTAGQLVVRFDKGIVDQRSFEAPFGPQNVLTLSLL</sequence>
<reference evidence="2" key="1">
    <citation type="submission" date="2023-06" db="EMBL/GenBank/DDBJ databases">
        <authorList>
            <consortium name="Lawrence Berkeley National Laboratory"/>
            <person name="Ahrendt S."/>
            <person name="Sahu N."/>
            <person name="Indic B."/>
            <person name="Wong-Bajracharya J."/>
            <person name="Merenyi Z."/>
            <person name="Ke H.-M."/>
            <person name="Monk M."/>
            <person name="Kocsube S."/>
            <person name="Drula E."/>
            <person name="Lipzen A."/>
            <person name="Balint B."/>
            <person name="Henrissat B."/>
            <person name="Andreopoulos B."/>
            <person name="Martin F.M."/>
            <person name="Harder C.B."/>
            <person name="Rigling D."/>
            <person name="Ford K.L."/>
            <person name="Foster G.D."/>
            <person name="Pangilinan J."/>
            <person name="Papanicolaou A."/>
            <person name="Barry K."/>
            <person name="LaButti K."/>
            <person name="Viragh M."/>
            <person name="Koriabine M."/>
            <person name="Yan M."/>
            <person name="Riley R."/>
            <person name="Champramary S."/>
            <person name="Plett K.L."/>
            <person name="Tsai I.J."/>
            <person name="Slot J."/>
            <person name="Sipos G."/>
            <person name="Plett J."/>
            <person name="Nagy L.G."/>
            <person name="Grigoriev I.V."/>
        </authorList>
    </citation>
    <scope>NUCLEOTIDE SEQUENCE</scope>
    <source>
        <strain evidence="2">ICMP 16352</strain>
    </source>
</reference>
<protein>
    <submittedName>
        <fullName evidence="2">Uncharacterized protein</fullName>
    </submittedName>
</protein>
<feature type="region of interest" description="Disordered" evidence="1">
    <location>
        <begin position="136"/>
        <end position="155"/>
    </location>
</feature>
<gene>
    <name evidence="2" type="ORF">IW261DRAFT_1422106</name>
</gene>
<dbReference type="Proteomes" id="UP001175227">
    <property type="component" value="Unassembled WGS sequence"/>
</dbReference>
<comment type="caution">
    <text evidence="2">The sequence shown here is derived from an EMBL/GenBank/DDBJ whole genome shotgun (WGS) entry which is preliminary data.</text>
</comment>